<evidence type="ECO:0000256" key="1">
    <source>
        <dbReference type="ARBA" id="ARBA00022630"/>
    </source>
</evidence>
<dbReference type="SUPFAM" id="SSF47203">
    <property type="entry name" value="Acyl-CoA dehydrogenase C-terminal domain-like"/>
    <property type="match status" value="1"/>
</dbReference>
<evidence type="ECO:0000256" key="2">
    <source>
        <dbReference type="ARBA" id="ARBA00022827"/>
    </source>
</evidence>
<dbReference type="PANTHER" id="PTHR43884">
    <property type="entry name" value="ACYL-COA DEHYDROGENASE"/>
    <property type="match status" value="1"/>
</dbReference>
<keyword evidence="2" id="KW-0274">FAD</keyword>
<dbReference type="Proteomes" id="UP000009154">
    <property type="component" value="Chromosome"/>
</dbReference>
<evidence type="ECO:0000256" key="3">
    <source>
        <dbReference type="ARBA" id="ARBA00023002"/>
    </source>
</evidence>
<organism evidence="5 6">
    <name type="scientific">Gordonia polyisoprenivorans (strain DSM 44266 / VH2)</name>
    <dbReference type="NCBI Taxonomy" id="1112204"/>
    <lineage>
        <taxon>Bacteria</taxon>
        <taxon>Bacillati</taxon>
        <taxon>Actinomycetota</taxon>
        <taxon>Actinomycetes</taxon>
        <taxon>Mycobacteriales</taxon>
        <taxon>Gordoniaceae</taxon>
        <taxon>Gordonia</taxon>
    </lineage>
</organism>
<keyword evidence="3 5" id="KW-0560">Oxidoreductase</keyword>
<evidence type="ECO:0000259" key="4">
    <source>
        <dbReference type="Pfam" id="PF00441"/>
    </source>
</evidence>
<dbReference type="InterPro" id="IPR036250">
    <property type="entry name" value="AcylCo_DH-like_C"/>
</dbReference>
<feature type="domain" description="Acyl-CoA dehydrogenase/oxidase C-terminal" evidence="4">
    <location>
        <begin position="182"/>
        <end position="308"/>
    </location>
</feature>
<dbReference type="EMBL" id="CP003119">
    <property type="protein sequence ID" value="AFA73556.1"/>
    <property type="molecule type" value="Genomic_DNA"/>
</dbReference>
<gene>
    <name evidence="5" type="ordered locus">GPOL_c25270</name>
</gene>
<dbReference type="AlphaFoldDB" id="H6N4H4"/>
<name>H6N4H4_GORPV</name>
<dbReference type="GeneID" id="90159571"/>
<sequence>MDHAERTEFQTTLNALLAEYASNPIGLGSALDELGWHDVVADEPSAAMLLFRERGYAVAAGGTLDDSALRFLNIDPHRRAVLYPTTVCPAANRAQLFAPTVPPSAGGRVSGVIRRPEGYDKVVVAIGDSDDPHIVEVPDTAITAQSPAPWDPDEDIITVDVDVRTAQRYSGPNTLAWEDMVSVARRSLAAELVGLGAYALDLAIDHAVKRQQFGRSIGSFQATRFHLAEARVAIEAAAEAVRLAYASETPLACALAKNLAGSASETACRKAMQVCGAMGLTWEFPLHRIIRRALTLDAILGGHRETTIEFGRWVMTAESYPAVDPLEIDPDSISVPI</sequence>
<dbReference type="GO" id="GO:0003995">
    <property type="term" value="F:acyl-CoA dehydrogenase activity"/>
    <property type="evidence" value="ECO:0007669"/>
    <property type="project" value="TreeGrafter"/>
</dbReference>
<keyword evidence="1" id="KW-0285">Flavoprotein</keyword>
<reference evidence="5 6" key="1">
    <citation type="journal article" date="2012" name="Appl. Environ. Microbiol.">
        <title>Involvement of two latex-clearing proteins during rubber degradation and insights into the subsequent degradation pathway revealed by the genome sequence of Gordonia polyisoprenivorans strain VH2.</title>
        <authorList>
            <person name="Hiessl S."/>
            <person name="Schuldes J."/>
            <person name="Thurmer A."/>
            <person name="Halbsguth T."/>
            <person name="Broker D."/>
            <person name="Angelov A."/>
            <person name="Liebl W."/>
            <person name="Daniel R."/>
            <person name="Steinbuchel A."/>
        </authorList>
    </citation>
    <scope>NUCLEOTIDE SEQUENCE [LARGE SCALE GENOMIC DNA]</scope>
    <source>
        <strain evidence="6">DSM 44266 / VH2</strain>
    </source>
</reference>
<proteinExistence type="predicted"/>
<dbReference type="Gene3D" id="1.20.140.10">
    <property type="entry name" value="Butyryl-CoA Dehydrogenase, subunit A, domain 3"/>
    <property type="match status" value="1"/>
</dbReference>
<dbReference type="STRING" id="1112204.GPOL_c25270"/>
<dbReference type="KEGG" id="gpo:GPOL_c25270"/>
<dbReference type="EC" id="1.3.99.-" evidence="5"/>
<dbReference type="HOGENOM" id="CLU_074085_0_0_11"/>
<accession>H6N4H4</accession>
<dbReference type="InterPro" id="IPR009075">
    <property type="entry name" value="AcylCo_DH/oxidase_C"/>
</dbReference>
<keyword evidence="6" id="KW-1185">Reference proteome</keyword>
<dbReference type="Pfam" id="PF00441">
    <property type="entry name" value="Acyl-CoA_dh_1"/>
    <property type="match status" value="1"/>
</dbReference>
<dbReference type="RefSeq" id="WP_014360143.1">
    <property type="nucleotide sequence ID" value="NC_016906.1"/>
</dbReference>
<evidence type="ECO:0000313" key="5">
    <source>
        <dbReference type="EMBL" id="AFA73556.1"/>
    </source>
</evidence>
<dbReference type="PANTHER" id="PTHR43884:SF20">
    <property type="entry name" value="ACYL-COA DEHYDROGENASE FADE28"/>
    <property type="match status" value="1"/>
</dbReference>
<protein>
    <submittedName>
        <fullName evidence="5">Acyl-CoA dehydrogenase</fullName>
        <ecNumber evidence="5">1.3.99.-</ecNumber>
    </submittedName>
</protein>
<evidence type="ECO:0000313" key="6">
    <source>
        <dbReference type="Proteomes" id="UP000009154"/>
    </source>
</evidence>
<dbReference type="eggNOG" id="COG1960">
    <property type="taxonomic scope" value="Bacteria"/>
</dbReference>